<sequence>MKDVYIRKPNDKERRLLESCPIWEHEPAQWDAEYDERCETCLIIEGTAVVSGSDGQSYAFTRGDLVTFRPNMSCVWKVLEKIRKHYLFDMDTDEHSASS</sequence>
<dbReference type="RefSeq" id="WP_008727557.1">
    <property type="nucleotide sequence ID" value="NZ_BAAACC010000007.1"/>
</dbReference>
<dbReference type="Proteomes" id="UP000503330">
    <property type="component" value="Chromosome"/>
</dbReference>
<gene>
    <name evidence="2" type="ORF">CIAN88_09465</name>
    <name evidence="3" type="ORF">G4D54_11795</name>
</gene>
<evidence type="ECO:0000259" key="1">
    <source>
        <dbReference type="Pfam" id="PF05899"/>
    </source>
</evidence>
<reference evidence="3 5" key="2">
    <citation type="submission" date="2020-02" db="EMBL/GenBank/DDBJ databases">
        <authorList>
            <person name="Kociolek L.K."/>
            <person name="Ozer E.A."/>
        </authorList>
    </citation>
    <scope>NUCLEOTIDE SEQUENCE [LARGE SCALE GENOMIC DNA]</scope>
    <source>
        <strain evidence="3 5">ATCC 14501</strain>
    </source>
</reference>
<dbReference type="InterPro" id="IPR011051">
    <property type="entry name" value="RmlC_Cupin_sf"/>
</dbReference>
<dbReference type="PANTHER" id="PTHR33271">
    <property type="entry name" value="OS04G0445200 PROTEIN"/>
    <property type="match status" value="1"/>
</dbReference>
<dbReference type="Gene3D" id="2.60.120.10">
    <property type="entry name" value="Jelly Rolls"/>
    <property type="match status" value="1"/>
</dbReference>
<evidence type="ECO:0000313" key="4">
    <source>
        <dbReference type="Proteomes" id="UP000030008"/>
    </source>
</evidence>
<name>A0A099I6S9_CLOIN</name>
<dbReference type="InterPro" id="IPR014710">
    <property type="entry name" value="RmlC-like_jellyroll"/>
</dbReference>
<accession>A0A099I6S9</accession>
<dbReference type="EMBL" id="JQIF01000040">
    <property type="protein sequence ID" value="KGJ53390.1"/>
    <property type="molecule type" value="Genomic_DNA"/>
</dbReference>
<feature type="domain" description="(S)-ureidoglycine aminohydrolase cupin" evidence="1">
    <location>
        <begin position="18"/>
        <end position="86"/>
    </location>
</feature>
<reference evidence="2 4" key="1">
    <citation type="submission" date="2014-08" db="EMBL/GenBank/DDBJ databases">
        <title>Clostridium innocuum, an unnegligible vancomycin-resistant pathogen causing extra-intestinal infections.</title>
        <authorList>
            <person name="Feng Y."/>
            <person name="Chiu C.-H."/>
        </authorList>
    </citation>
    <scope>NUCLEOTIDE SEQUENCE [LARGE SCALE GENOMIC DNA]</scope>
    <source>
        <strain evidence="2 4">AN88</strain>
    </source>
</reference>
<dbReference type="Pfam" id="PF05899">
    <property type="entry name" value="Cupin_3"/>
    <property type="match status" value="1"/>
</dbReference>
<dbReference type="AlphaFoldDB" id="A0A099I6S9"/>
<dbReference type="Proteomes" id="UP000030008">
    <property type="component" value="Unassembled WGS sequence"/>
</dbReference>
<dbReference type="PANTHER" id="PTHR33271:SF22">
    <property type="entry name" value="OS04G0445200 PROTEIN"/>
    <property type="match status" value="1"/>
</dbReference>
<dbReference type="CDD" id="cd02227">
    <property type="entry name" value="cupin_TM1112-like"/>
    <property type="match status" value="1"/>
</dbReference>
<dbReference type="InterPro" id="IPR008579">
    <property type="entry name" value="UGlyAH_Cupin_dom"/>
</dbReference>
<organism evidence="2 4">
    <name type="scientific">Clostridium innocuum</name>
    <dbReference type="NCBI Taxonomy" id="1522"/>
    <lineage>
        <taxon>Bacteria</taxon>
        <taxon>Bacillati</taxon>
        <taxon>Bacillota</taxon>
        <taxon>Clostridia</taxon>
        <taxon>Eubacteriales</taxon>
        <taxon>Clostridiaceae</taxon>
        <taxon>Clostridium</taxon>
    </lineage>
</organism>
<dbReference type="GeneID" id="61926230"/>
<protein>
    <submittedName>
        <fullName evidence="3">DUF861 domain-containing protein</fullName>
    </submittedName>
</protein>
<evidence type="ECO:0000313" key="3">
    <source>
        <dbReference type="EMBL" id="QJA03080.1"/>
    </source>
</evidence>
<evidence type="ECO:0000313" key="5">
    <source>
        <dbReference type="Proteomes" id="UP000503330"/>
    </source>
</evidence>
<evidence type="ECO:0000313" key="2">
    <source>
        <dbReference type="EMBL" id="KGJ53390.1"/>
    </source>
</evidence>
<dbReference type="EMBL" id="CP048838">
    <property type="protein sequence ID" value="QJA03080.1"/>
    <property type="molecule type" value="Genomic_DNA"/>
</dbReference>
<proteinExistence type="predicted"/>
<dbReference type="SUPFAM" id="SSF51182">
    <property type="entry name" value="RmlC-like cupins"/>
    <property type="match status" value="1"/>
</dbReference>